<organism evidence="1 2">
    <name type="scientific">Ladona fulva</name>
    <name type="common">Scarce chaser dragonfly</name>
    <name type="synonym">Libellula fulva</name>
    <dbReference type="NCBI Taxonomy" id="123851"/>
    <lineage>
        <taxon>Eukaryota</taxon>
        <taxon>Metazoa</taxon>
        <taxon>Ecdysozoa</taxon>
        <taxon>Arthropoda</taxon>
        <taxon>Hexapoda</taxon>
        <taxon>Insecta</taxon>
        <taxon>Pterygota</taxon>
        <taxon>Palaeoptera</taxon>
        <taxon>Odonata</taxon>
        <taxon>Epiprocta</taxon>
        <taxon>Anisoptera</taxon>
        <taxon>Libelluloidea</taxon>
        <taxon>Libellulidae</taxon>
        <taxon>Ladona</taxon>
    </lineage>
</organism>
<dbReference type="AlphaFoldDB" id="A0A8K0KSZ1"/>
<reference evidence="1" key="1">
    <citation type="submission" date="2013-04" db="EMBL/GenBank/DDBJ databases">
        <authorList>
            <person name="Qu J."/>
            <person name="Murali S.C."/>
            <person name="Bandaranaike D."/>
            <person name="Bellair M."/>
            <person name="Blankenburg K."/>
            <person name="Chao H."/>
            <person name="Dinh H."/>
            <person name="Doddapaneni H."/>
            <person name="Downs B."/>
            <person name="Dugan-Rocha S."/>
            <person name="Elkadiri S."/>
            <person name="Gnanaolivu R.D."/>
            <person name="Hernandez B."/>
            <person name="Javaid M."/>
            <person name="Jayaseelan J.C."/>
            <person name="Lee S."/>
            <person name="Li M."/>
            <person name="Ming W."/>
            <person name="Munidasa M."/>
            <person name="Muniz J."/>
            <person name="Nguyen L."/>
            <person name="Ongeri F."/>
            <person name="Osuji N."/>
            <person name="Pu L.-L."/>
            <person name="Puazo M."/>
            <person name="Qu C."/>
            <person name="Quiroz J."/>
            <person name="Raj R."/>
            <person name="Weissenberger G."/>
            <person name="Xin Y."/>
            <person name="Zou X."/>
            <person name="Han Y."/>
            <person name="Richards S."/>
            <person name="Worley K."/>
            <person name="Muzny D."/>
            <person name="Gibbs R."/>
        </authorList>
    </citation>
    <scope>NUCLEOTIDE SEQUENCE</scope>
    <source>
        <strain evidence="1">Sampled in the wild</strain>
    </source>
</reference>
<dbReference type="Proteomes" id="UP000792457">
    <property type="component" value="Unassembled WGS sequence"/>
</dbReference>
<keyword evidence="2" id="KW-1185">Reference proteome</keyword>
<proteinExistence type="predicted"/>
<evidence type="ECO:0000313" key="2">
    <source>
        <dbReference type="Proteomes" id="UP000792457"/>
    </source>
</evidence>
<evidence type="ECO:0000313" key="1">
    <source>
        <dbReference type="EMBL" id="KAG8239879.1"/>
    </source>
</evidence>
<name>A0A8K0KSZ1_LADFU</name>
<dbReference type="OrthoDB" id="8197165at2759"/>
<sequence length="126" mass="14066">MSLRDEAASNLVKEITATTPTRARRVFSKWRKTEHVQSQMSGEEAVSLIISSELTKSQYKILRDTAISHGHKLYPSYETVKKAKFVVYPDGILATEDACEVNMKALLLHTASRIVASVFIAPSIEK</sequence>
<comment type="caution">
    <text evidence="1">The sequence shown here is derived from an EMBL/GenBank/DDBJ whole genome shotgun (WGS) entry which is preliminary data.</text>
</comment>
<accession>A0A8K0KSZ1</accession>
<gene>
    <name evidence="1" type="ORF">J437_LFUL018647</name>
</gene>
<protein>
    <submittedName>
        <fullName evidence="1">Uncharacterized protein</fullName>
    </submittedName>
</protein>
<dbReference type="EMBL" id="KZ310157">
    <property type="protein sequence ID" value="KAG8239879.1"/>
    <property type="molecule type" value="Genomic_DNA"/>
</dbReference>
<reference evidence="1" key="2">
    <citation type="submission" date="2017-10" db="EMBL/GenBank/DDBJ databases">
        <title>Ladona fulva Genome sequencing and assembly.</title>
        <authorList>
            <person name="Murali S."/>
            <person name="Richards S."/>
            <person name="Bandaranaike D."/>
            <person name="Bellair M."/>
            <person name="Blankenburg K."/>
            <person name="Chao H."/>
            <person name="Dinh H."/>
            <person name="Doddapaneni H."/>
            <person name="Dugan-Rocha S."/>
            <person name="Elkadiri S."/>
            <person name="Gnanaolivu R."/>
            <person name="Hernandez B."/>
            <person name="Skinner E."/>
            <person name="Javaid M."/>
            <person name="Lee S."/>
            <person name="Li M."/>
            <person name="Ming W."/>
            <person name="Munidasa M."/>
            <person name="Muniz J."/>
            <person name="Nguyen L."/>
            <person name="Hughes D."/>
            <person name="Osuji N."/>
            <person name="Pu L.-L."/>
            <person name="Puazo M."/>
            <person name="Qu C."/>
            <person name="Quiroz J."/>
            <person name="Raj R."/>
            <person name="Weissenberger G."/>
            <person name="Xin Y."/>
            <person name="Zou X."/>
            <person name="Han Y."/>
            <person name="Worley K."/>
            <person name="Muzny D."/>
            <person name="Gibbs R."/>
        </authorList>
    </citation>
    <scope>NUCLEOTIDE SEQUENCE</scope>
    <source>
        <strain evidence="1">Sampled in the wild</strain>
    </source>
</reference>